<dbReference type="EMBL" id="FQXZ01000036">
    <property type="protein sequence ID" value="SHI27234.1"/>
    <property type="molecule type" value="Genomic_DNA"/>
</dbReference>
<sequence>MKISSVLFISGAFVIALGGAFVVRGLMIPPVKPVPKPQPVVQVKAAPVYTPVLAANRDLQPGEFIDGGAIRWQAVDKDYPAELYIKKDSTDLAYNYGATVRRFVRKGELLTYALVVKSGEPGFLASVLAKGMRAVAIPTNAVASNAGLVSAGDRVDVILGLSRKDSSDARQASKKSGKVPAIQAPVLASQTLVTNVRVLALNNVAESELRVRPDEKDKAEDSRSQYFETVTLEVTPKQAEQLAVAREIGTLQLALRSVDDDEPGNEQSTTPLSAGNQLAEVTTLEQVTEIYQKLNDVPSTPAVVVYMGSQKPLVTHVTN</sequence>
<accession>A0A1M5ZSP4</accession>
<dbReference type="Proteomes" id="UP000184608">
    <property type="component" value="Unassembled WGS sequence"/>
</dbReference>
<dbReference type="InterPro" id="IPR017592">
    <property type="entry name" value="Pilus_assmbl_Flp-typ_CpaB"/>
</dbReference>
<organism evidence="3 4">
    <name type="scientific">Vibrio aerogenes CECT 7868</name>
    <dbReference type="NCBI Taxonomy" id="1216006"/>
    <lineage>
        <taxon>Bacteria</taxon>
        <taxon>Pseudomonadati</taxon>
        <taxon>Pseudomonadota</taxon>
        <taxon>Gammaproteobacteria</taxon>
        <taxon>Vibrionales</taxon>
        <taxon>Vibrionaceae</taxon>
        <taxon>Vibrio</taxon>
    </lineage>
</organism>
<dbReference type="InterPro" id="IPR013974">
    <property type="entry name" value="SAF"/>
</dbReference>
<evidence type="ECO:0000313" key="3">
    <source>
        <dbReference type="EMBL" id="SHI27234.1"/>
    </source>
</evidence>
<feature type="compositionally biased region" description="Polar residues" evidence="1">
    <location>
        <begin position="265"/>
        <end position="277"/>
    </location>
</feature>
<dbReference type="STRING" id="1216006.VA7868_03160"/>
<keyword evidence="4" id="KW-1185">Reference proteome</keyword>
<evidence type="ECO:0000259" key="2">
    <source>
        <dbReference type="SMART" id="SM00858"/>
    </source>
</evidence>
<dbReference type="InterPro" id="IPR031571">
    <property type="entry name" value="RcpC_dom"/>
</dbReference>
<dbReference type="NCBIfam" id="TIGR03177">
    <property type="entry name" value="pilus_cpaB"/>
    <property type="match status" value="1"/>
</dbReference>
<evidence type="ECO:0000313" key="4">
    <source>
        <dbReference type="Proteomes" id="UP000184608"/>
    </source>
</evidence>
<evidence type="ECO:0000256" key="1">
    <source>
        <dbReference type="SAM" id="MobiDB-lite"/>
    </source>
</evidence>
<reference evidence="3 4" key="1">
    <citation type="submission" date="2016-11" db="EMBL/GenBank/DDBJ databases">
        <authorList>
            <person name="Jaros S."/>
            <person name="Januszkiewicz K."/>
            <person name="Wedrychowicz H."/>
        </authorList>
    </citation>
    <scope>NUCLEOTIDE SEQUENCE [LARGE SCALE GENOMIC DNA]</scope>
    <source>
        <strain evidence="3 4">CECT 7868</strain>
    </source>
</reference>
<proteinExistence type="predicted"/>
<feature type="region of interest" description="Disordered" evidence="1">
    <location>
        <begin position="258"/>
        <end position="277"/>
    </location>
</feature>
<dbReference type="OrthoDB" id="9788329at2"/>
<name>A0A1M5ZSP4_9VIBR</name>
<gene>
    <name evidence="3" type="ORF">VA7868_03160</name>
</gene>
<dbReference type="Pfam" id="PF16976">
    <property type="entry name" value="RcpC"/>
    <property type="match status" value="1"/>
</dbReference>
<dbReference type="RefSeq" id="WP_073604784.1">
    <property type="nucleotide sequence ID" value="NZ_FQXZ01000036.1"/>
</dbReference>
<dbReference type="SMART" id="SM00858">
    <property type="entry name" value="SAF"/>
    <property type="match status" value="1"/>
</dbReference>
<dbReference type="CDD" id="cd11614">
    <property type="entry name" value="SAF_CpaB_FlgA_like"/>
    <property type="match status" value="1"/>
</dbReference>
<protein>
    <recommendedName>
        <fullName evidence="2">SAF domain-containing protein</fullName>
    </recommendedName>
</protein>
<dbReference type="AlphaFoldDB" id="A0A1M5ZSP4"/>
<feature type="domain" description="SAF" evidence="2">
    <location>
        <begin position="50"/>
        <end position="116"/>
    </location>
</feature>
<dbReference type="Pfam" id="PF08666">
    <property type="entry name" value="SAF"/>
    <property type="match status" value="1"/>
</dbReference>